<proteinExistence type="predicted"/>
<feature type="domain" description="Anti-sigma K factor RskA C-terminal" evidence="1">
    <location>
        <begin position="120"/>
        <end position="237"/>
    </location>
</feature>
<keyword evidence="3" id="KW-1185">Reference proteome</keyword>
<evidence type="ECO:0000313" key="2">
    <source>
        <dbReference type="EMBL" id="MBB6507889.1"/>
    </source>
</evidence>
<dbReference type="GO" id="GO:0005886">
    <property type="term" value="C:plasma membrane"/>
    <property type="evidence" value="ECO:0007669"/>
    <property type="project" value="InterPro"/>
</dbReference>
<evidence type="ECO:0000259" key="1">
    <source>
        <dbReference type="Pfam" id="PF10099"/>
    </source>
</evidence>
<organism evidence="2 3">
    <name type="scientific">Rhizobium soli</name>
    <dbReference type="NCBI Taxonomy" id="424798"/>
    <lineage>
        <taxon>Bacteria</taxon>
        <taxon>Pseudomonadati</taxon>
        <taxon>Pseudomonadota</taxon>
        <taxon>Alphaproteobacteria</taxon>
        <taxon>Hyphomicrobiales</taxon>
        <taxon>Rhizobiaceae</taxon>
        <taxon>Rhizobium/Agrobacterium group</taxon>
        <taxon>Rhizobium</taxon>
    </lineage>
</organism>
<sequence>MTTPDQSENDRSRDQLLAGEYVLGVLPLDQRRRVEDRIVRDAAFAAMVMRWQENLSSDLDAEYGEERPPKGVYARIEKRVFAQNGFGNEPARGGWWNSLLLWRGLSFASIALLVTYASLSTGWIGGPVGGSAPGKQLVAEMSGEGNAFGLRARYDGASGRLQLTPVAATTAERRSLELWLVPGSGEEAISLGILPESGSDTIEVPAGHRKRVENGASFAVSLEPLGGSPTGHRTGPVLAVGKIRDL</sequence>
<protein>
    <submittedName>
        <fullName evidence="2">Anti-sigma-K factor RskA</fullName>
    </submittedName>
</protein>
<name>A0A7X0MQU8_9HYPH</name>
<dbReference type="PANTHER" id="PTHR37461:SF1">
    <property type="entry name" value="ANTI-SIGMA-K FACTOR RSKA"/>
    <property type="match status" value="1"/>
</dbReference>
<dbReference type="Proteomes" id="UP000585437">
    <property type="component" value="Unassembled WGS sequence"/>
</dbReference>
<dbReference type="PANTHER" id="PTHR37461">
    <property type="entry name" value="ANTI-SIGMA-K FACTOR RSKA"/>
    <property type="match status" value="1"/>
</dbReference>
<dbReference type="Pfam" id="PF10099">
    <property type="entry name" value="RskA_C"/>
    <property type="match status" value="1"/>
</dbReference>
<dbReference type="InterPro" id="IPR051474">
    <property type="entry name" value="Anti-sigma-K/W_factor"/>
</dbReference>
<gene>
    <name evidence="2" type="ORF">F4695_001221</name>
</gene>
<dbReference type="EMBL" id="JACHBU010000002">
    <property type="protein sequence ID" value="MBB6507889.1"/>
    <property type="molecule type" value="Genomic_DNA"/>
</dbReference>
<dbReference type="RefSeq" id="WP_184654146.1">
    <property type="nucleotide sequence ID" value="NZ_JACHBU010000002.1"/>
</dbReference>
<comment type="caution">
    <text evidence="2">The sequence shown here is derived from an EMBL/GenBank/DDBJ whole genome shotgun (WGS) entry which is preliminary data.</text>
</comment>
<accession>A0A7X0MQU8</accession>
<dbReference type="InterPro" id="IPR018764">
    <property type="entry name" value="RskA_C"/>
</dbReference>
<reference evidence="2 3" key="1">
    <citation type="submission" date="2020-08" db="EMBL/GenBank/DDBJ databases">
        <title>The Agave Microbiome: Exploring the role of microbial communities in plant adaptations to desert environments.</title>
        <authorList>
            <person name="Partida-Martinez L.P."/>
        </authorList>
    </citation>
    <scope>NUCLEOTIDE SEQUENCE [LARGE SCALE GENOMIC DNA]</scope>
    <source>
        <strain evidence="2 3">AS3.12</strain>
    </source>
</reference>
<dbReference type="GO" id="GO:0016989">
    <property type="term" value="F:sigma factor antagonist activity"/>
    <property type="evidence" value="ECO:0007669"/>
    <property type="project" value="TreeGrafter"/>
</dbReference>
<dbReference type="GO" id="GO:0006417">
    <property type="term" value="P:regulation of translation"/>
    <property type="evidence" value="ECO:0007669"/>
    <property type="project" value="TreeGrafter"/>
</dbReference>
<dbReference type="AlphaFoldDB" id="A0A7X0MQU8"/>
<evidence type="ECO:0000313" key="3">
    <source>
        <dbReference type="Proteomes" id="UP000585437"/>
    </source>
</evidence>